<evidence type="ECO:0000313" key="2">
    <source>
        <dbReference type="Proteomes" id="UP000499080"/>
    </source>
</evidence>
<evidence type="ECO:0000313" key="1">
    <source>
        <dbReference type="EMBL" id="GBO42932.1"/>
    </source>
</evidence>
<comment type="caution">
    <text evidence="1">The sequence shown here is derived from an EMBL/GenBank/DDBJ whole genome shotgun (WGS) entry which is preliminary data.</text>
</comment>
<dbReference type="EMBL" id="BGPR01069215">
    <property type="protein sequence ID" value="GBO42932.1"/>
    <property type="molecule type" value="Genomic_DNA"/>
</dbReference>
<dbReference type="Proteomes" id="UP000499080">
    <property type="component" value="Unassembled WGS sequence"/>
</dbReference>
<name>A0A4Y2X4K3_ARAVE</name>
<gene>
    <name evidence="1" type="ORF">AVEN_79970_1</name>
</gene>
<proteinExistence type="predicted"/>
<organism evidence="1 2">
    <name type="scientific">Araneus ventricosus</name>
    <name type="common">Orbweaver spider</name>
    <name type="synonym">Epeira ventricosa</name>
    <dbReference type="NCBI Taxonomy" id="182803"/>
    <lineage>
        <taxon>Eukaryota</taxon>
        <taxon>Metazoa</taxon>
        <taxon>Ecdysozoa</taxon>
        <taxon>Arthropoda</taxon>
        <taxon>Chelicerata</taxon>
        <taxon>Arachnida</taxon>
        <taxon>Araneae</taxon>
        <taxon>Araneomorphae</taxon>
        <taxon>Entelegynae</taxon>
        <taxon>Araneoidea</taxon>
        <taxon>Araneidae</taxon>
        <taxon>Araneus</taxon>
    </lineage>
</organism>
<keyword evidence="2" id="KW-1185">Reference proteome</keyword>
<protein>
    <submittedName>
        <fullName evidence="1">Uncharacterized protein</fullName>
    </submittedName>
</protein>
<reference evidence="1 2" key="1">
    <citation type="journal article" date="2019" name="Sci. Rep.">
        <title>Orb-weaving spider Araneus ventricosus genome elucidates the spidroin gene catalogue.</title>
        <authorList>
            <person name="Kono N."/>
            <person name="Nakamura H."/>
            <person name="Ohtoshi R."/>
            <person name="Moran D.A.P."/>
            <person name="Shinohara A."/>
            <person name="Yoshida Y."/>
            <person name="Fujiwara M."/>
            <person name="Mori M."/>
            <person name="Tomita M."/>
            <person name="Arakawa K."/>
        </authorList>
    </citation>
    <scope>NUCLEOTIDE SEQUENCE [LARGE SCALE GENOMIC DNA]</scope>
</reference>
<feature type="non-terminal residue" evidence="1">
    <location>
        <position position="1"/>
    </location>
</feature>
<dbReference type="AlphaFoldDB" id="A0A4Y2X4K3"/>
<sequence length="80" mass="8685">PSPVPLTPRPAAKLTSSFVCIQTTSQSTTLGIPPSHPHHCYGQQILLVCFHGSILLSLVFDQASFLLFSQSLLPWGMEHA</sequence>
<accession>A0A4Y2X4K3</accession>